<evidence type="ECO:0000313" key="2">
    <source>
        <dbReference type="Proteomes" id="UP000249661"/>
    </source>
</evidence>
<dbReference type="Proteomes" id="UP000249661">
    <property type="component" value="Unassembled WGS sequence"/>
</dbReference>
<proteinExistence type="predicted"/>
<sequence length="651" mass="71212">MDTKHSKKGLDGYSFHSQSPRANTASSTKQTEFLRLTPRALDESLHQARLYWHSLAHTAVAKYEGGIAPQALGNHLHDRQASLSTFSSNGILYLRAQATWEVEVGGDCGVGGQQKTRAASLPIGVQRPTPLRFGNVAFSGDRHDIDKPGVQRNIITVLVLAWLYIFSAELVERMQGESTLVYTDSRAEVTSLDDTDNAIDVGDVEENAARWWAAVLSQGPGWRATIMQIGGDRFISPWSTAGDGDPPVAFPKLKVSQPQATRSSVVSPSSRQALGFLIDFCEHHGIFGQLFAALATAITLPTHNCYGVPATLPDIHARTHIRVPVARTPTADELYKDIPYYMALSCNFHVVISSMCGVFWEPNVPCNKVSPWLHPVLNELPAALACKSSPGYIEVLSAMCALRRPRLGPLWLGAALSGLVPFALDLVRSGTPPLDPSASAWTGCPQSFLDLSGTGPYSISSCSDGEITRPDAWRLLYLPSAVEDDLHYDSPPFSPWEPAGTTTFANSAIRVRVHRHCPRHRLVYRCPAPDSGLDDGGPDARCFPGRDVSPLEPRTKMEIPFRPLVDQDASMSASSEVFGWVMRNCEGLPPESIFRDKWLQEAEEDDESDSFHSANYPDSSDADCCNNYGNNNAVEDTRVGRNVQDWLAAAE</sequence>
<name>A0ACD1GVQ8_9EURO</name>
<accession>A0ACD1GVQ8</accession>
<dbReference type="EMBL" id="KZ824997">
    <property type="protein sequence ID" value="RAH65350.1"/>
    <property type="molecule type" value="Genomic_DNA"/>
</dbReference>
<gene>
    <name evidence="1" type="ORF">BO66DRAFT_462461</name>
</gene>
<organism evidence="1 2">
    <name type="scientific">Aspergillus aculeatinus CBS 121060</name>
    <dbReference type="NCBI Taxonomy" id="1448322"/>
    <lineage>
        <taxon>Eukaryota</taxon>
        <taxon>Fungi</taxon>
        <taxon>Dikarya</taxon>
        <taxon>Ascomycota</taxon>
        <taxon>Pezizomycotina</taxon>
        <taxon>Eurotiomycetes</taxon>
        <taxon>Eurotiomycetidae</taxon>
        <taxon>Eurotiales</taxon>
        <taxon>Aspergillaceae</taxon>
        <taxon>Aspergillus</taxon>
        <taxon>Aspergillus subgen. Circumdati</taxon>
    </lineage>
</organism>
<reference evidence="1" key="1">
    <citation type="submission" date="2018-02" db="EMBL/GenBank/DDBJ databases">
        <title>The genomes of Aspergillus section Nigri reveals drivers in fungal speciation.</title>
        <authorList>
            <consortium name="DOE Joint Genome Institute"/>
            <person name="Vesth T.C."/>
            <person name="Nybo J."/>
            <person name="Theobald S."/>
            <person name="Brandl J."/>
            <person name="Frisvad J.C."/>
            <person name="Nielsen K.F."/>
            <person name="Lyhne E.K."/>
            <person name="Kogle M.E."/>
            <person name="Kuo A."/>
            <person name="Riley R."/>
            <person name="Clum A."/>
            <person name="Nolan M."/>
            <person name="Lipzen A."/>
            <person name="Salamov A."/>
            <person name="Henrissat B."/>
            <person name="Wiebenga A."/>
            <person name="De vries R.P."/>
            <person name="Grigoriev I.V."/>
            <person name="Mortensen U.H."/>
            <person name="Andersen M.R."/>
            <person name="Baker S.E."/>
        </authorList>
    </citation>
    <scope>NUCLEOTIDE SEQUENCE</scope>
    <source>
        <strain evidence="1">CBS 121060</strain>
    </source>
</reference>
<protein>
    <submittedName>
        <fullName evidence="1">Uncharacterized protein</fullName>
    </submittedName>
</protein>
<evidence type="ECO:0000313" key="1">
    <source>
        <dbReference type="EMBL" id="RAH65350.1"/>
    </source>
</evidence>
<keyword evidence="2" id="KW-1185">Reference proteome</keyword>